<dbReference type="Gene3D" id="2.30.110.10">
    <property type="entry name" value="Electron Transport, Fmn-binding Protein, Chain A"/>
    <property type="match status" value="1"/>
</dbReference>
<dbReference type="InterPro" id="IPR052019">
    <property type="entry name" value="F420H2_bilvrd_red/Heme_oxyg"/>
</dbReference>
<protein>
    <submittedName>
        <fullName evidence="3">Pyridoxamine 5'-phosphate oxidase</fullName>
    </submittedName>
</protein>
<dbReference type="GO" id="GO:0016627">
    <property type="term" value="F:oxidoreductase activity, acting on the CH-CH group of donors"/>
    <property type="evidence" value="ECO:0007669"/>
    <property type="project" value="TreeGrafter"/>
</dbReference>
<comment type="caution">
    <text evidence="3">The sequence shown here is derived from an EMBL/GenBank/DDBJ whole genome shotgun (WGS) entry which is preliminary data.</text>
</comment>
<dbReference type="AlphaFoldDB" id="A0AA44USD0"/>
<name>A0AA44USD0_PSEA5</name>
<feature type="domain" description="Pyridoxamine 5'-phosphate oxidase N-terminal" evidence="2">
    <location>
        <begin position="35"/>
        <end position="116"/>
    </location>
</feature>
<dbReference type="InterPro" id="IPR011576">
    <property type="entry name" value="Pyridox_Oxase_N"/>
</dbReference>
<dbReference type="GO" id="GO:0005829">
    <property type="term" value="C:cytosol"/>
    <property type="evidence" value="ECO:0007669"/>
    <property type="project" value="TreeGrafter"/>
</dbReference>
<evidence type="ECO:0000313" key="4">
    <source>
        <dbReference type="Proteomes" id="UP000232453"/>
    </source>
</evidence>
<dbReference type="Pfam" id="PF01243">
    <property type="entry name" value="PNPOx_N"/>
    <property type="match status" value="1"/>
</dbReference>
<dbReference type="SUPFAM" id="SSF50475">
    <property type="entry name" value="FMN-binding split barrel"/>
    <property type="match status" value="1"/>
</dbReference>
<dbReference type="PANTHER" id="PTHR35176">
    <property type="entry name" value="HEME OXYGENASE HI_0854-RELATED"/>
    <property type="match status" value="1"/>
</dbReference>
<evidence type="ECO:0000313" key="3">
    <source>
        <dbReference type="EMBL" id="PKB32476.1"/>
    </source>
</evidence>
<dbReference type="EMBL" id="PHUJ01000003">
    <property type="protein sequence ID" value="PKB32476.1"/>
    <property type="molecule type" value="Genomic_DNA"/>
</dbReference>
<proteinExistence type="predicted"/>
<dbReference type="PANTHER" id="PTHR35176:SF6">
    <property type="entry name" value="HEME OXYGENASE HI_0854-RELATED"/>
    <property type="match status" value="1"/>
</dbReference>
<accession>A0AA44USD0</accession>
<sequence>MTKPSGVRGMLWSMTSWGDFRRAEPAFADLSERILRRGIALVIATLRADGAPRVSGIEVVLDDAGGDTELSFGSMPGARKGSDLRRDPRFALHAAPADQSGGDLGDGDLKVSGRAVLQGPLSGPVTGDAFRVDLTEVVWTGLNDERNRLVVRWWTPGGGMHEVLRE</sequence>
<evidence type="ECO:0000256" key="1">
    <source>
        <dbReference type="ARBA" id="ARBA00023002"/>
    </source>
</evidence>
<reference evidence="3 4" key="1">
    <citation type="submission" date="2017-11" db="EMBL/GenBank/DDBJ databases">
        <title>Sequencing the genomes of 1000 actinobacteria strains.</title>
        <authorList>
            <person name="Klenk H.-P."/>
        </authorList>
    </citation>
    <scope>NUCLEOTIDE SEQUENCE [LARGE SCALE GENOMIC DNA]</scope>
    <source>
        <strain evidence="3 4">DSM 44104</strain>
    </source>
</reference>
<dbReference type="InterPro" id="IPR012349">
    <property type="entry name" value="Split_barrel_FMN-bd"/>
</dbReference>
<gene>
    <name evidence="3" type="ORF">ATL51_4208</name>
</gene>
<dbReference type="GO" id="GO:0070967">
    <property type="term" value="F:coenzyme F420 binding"/>
    <property type="evidence" value="ECO:0007669"/>
    <property type="project" value="TreeGrafter"/>
</dbReference>
<evidence type="ECO:0000259" key="2">
    <source>
        <dbReference type="Pfam" id="PF01243"/>
    </source>
</evidence>
<dbReference type="Proteomes" id="UP000232453">
    <property type="component" value="Unassembled WGS sequence"/>
</dbReference>
<organism evidence="3 4">
    <name type="scientific">Pseudonocardia alni</name>
    <name type="common">Amycolata alni</name>
    <dbReference type="NCBI Taxonomy" id="33907"/>
    <lineage>
        <taxon>Bacteria</taxon>
        <taxon>Bacillati</taxon>
        <taxon>Actinomycetota</taxon>
        <taxon>Actinomycetes</taxon>
        <taxon>Pseudonocardiales</taxon>
        <taxon>Pseudonocardiaceae</taxon>
        <taxon>Pseudonocardia</taxon>
    </lineage>
</organism>
<keyword evidence="1" id="KW-0560">Oxidoreductase</keyword>